<name>A0A4Y2N0P1_ARAVE</name>
<proteinExistence type="predicted"/>
<gene>
    <name evidence="2" type="ORF">AVEN_62078_1</name>
</gene>
<evidence type="ECO:0000313" key="3">
    <source>
        <dbReference type="Proteomes" id="UP000499080"/>
    </source>
</evidence>
<dbReference type="AlphaFoldDB" id="A0A4Y2N0P1"/>
<evidence type="ECO:0000313" key="2">
    <source>
        <dbReference type="EMBL" id="GBN31687.1"/>
    </source>
</evidence>
<dbReference type="OrthoDB" id="419189at2759"/>
<keyword evidence="3" id="KW-1185">Reference proteome</keyword>
<accession>A0A4Y2N0P1</accession>
<dbReference type="EMBL" id="BGPR01008121">
    <property type="protein sequence ID" value="GBN31687.1"/>
    <property type="molecule type" value="Genomic_DNA"/>
</dbReference>
<dbReference type="PANTHER" id="PTHR19446">
    <property type="entry name" value="REVERSE TRANSCRIPTASES"/>
    <property type="match status" value="1"/>
</dbReference>
<dbReference type="Pfam" id="PF00078">
    <property type="entry name" value="RVT_1"/>
    <property type="match status" value="1"/>
</dbReference>
<organism evidence="2 3">
    <name type="scientific">Araneus ventricosus</name>
    <name type="common">Orbweaver spider</name>
    <name type="synonym">Epeira ventricosa</name>
    <dbReference type="NCBI Taxonomy" id="182803"/>
    <lineage>
        <taxon>Eukaryota</taxon>
        <taxon>Metazoa</taxon>
        <taxon>Ecdysozoa</taxon>
        <taxon>Arthropoda</taxon>
        <taxon>Chelicerata</taxon>
        <taxon>Arachnida</taxon>
        <taxon>Araneae</taxon>
        <taxon>Araneomorphae</taxon>
        <taxon>Entelegynae</taxon>
        <taxon>Araneoidea</taxon>
        <taxon>Araneidae</taxon>
        <taxon>Araneus</taxon>
    </lineage>
</organism>
<evidence type="ECO:0000259" key="1">
    <source>
        <dbReference type="Pfam" id="PF00078"/>
    </source>
</evidence>
<sequence>METKSKFLFLSNLASLPNSRQLQLLRVIEHIHEDKTNHLATAAIFLDIVKAFDKVWIQGLIHKIIAYHFPPYIIKIICSYLQDRYFTDSSSRKLNAGVSQGGTLTAYIFVLFMNDAPCNIRNNIHKDLKTVSIENHTQLISRKFFQQITRNNNQTILEELNFTKTNEKYPFL</sequence>
<comment type="caution">
    <text evidence="2">The sequence shown here is derived from an EMBL/GenBank/DDBJ whole genome shotgun (WGS) entry which is preliminary data.</text>
</comment>
<feature type="domain" description="Reverse transcriptase" evidence="1">
    <location>
        <begin position="22"/>
        <end position="124"/>
    </location>
</feature>
<dbReference type="Proteomes" id="UP000499080">
    <property type="component" value="Unassembled WGS sequence"/>
</dbReference>
<dbReference type="InterPro" id="IPR000477">
    <property type="entry name" value="RT_dom"/>
</dbReference>
<reference evidence="2 3" key="1">
    <citation type="journal article" date="2019" name="Sci. Rep.">
        <title>Orb-weaving spider Araneus ventricosus genome elucidates the spidroin gene catalogue.</title>
        <authorList>
            <person name="Kono N."/>
            <person name="Nakamura H."/>
            <person name="Ohtoshi R."/>
            <person name="Moran D.A.P."/>
            <person name="Shinohara A."/>
            <person name="Yoshida Y."/>
            <person name="Fujiwara M."/>
            <person name="Mori M."/>
            <person name="Tomita M."/>
            <person name="Arakawa K."/>
        </authorList>
    </citation>
    <scope>NUCLEOTIDE SEQUENCE [LARGE SCALE GENOMIC DNA]</scope>
</reference>
<protein>
    <recommendedName>
        <fullName evidence="1">Reverse transcriptase domain-containing protein</fullName>
    </recommendedName>
</protein>